<keyword evidence="4" id="KW-1185">Reference proteome</keyword>
<feature type="region of interest" description="Disordered" evidence="1">
    <location>
        <begin position="121"/>
        <end position="166"/>
    </location>
</feature>
<protein>
    <submittedName>
        <fullName evidence="3">Uncharacterized protein</fullName>
    </submittedName>
</protein>
<evidence type="ECO:0000313" key="3">
    <source>
        <dbReference type="EMBL" id="CAI9158360.1"/>
    </source>
</evidence>
<feature type="region of interest" description="Disordered" evidence="1">
    <location>
        <begin position="52"/>
        <end position="100"/>
    </location>
</feature>
<feature type="signal peptide" evidence="2">
    <location>
        <begin position="1"/>
        <end position="23"/>
    </location>
</feature>
<keyword evidence="2" id="KW-0732">Signal</keyword>
<feature type="chain" id="PRO_5046847409" evidence="2">
    <location>
        <begin position="24"/>
        <end position="243"/>
    </location>
</feature>
<dbReference type="Proteomes" id="UP001176941">
    <property type="component" value="Chromosome 17"/>
</dbReference>
<evidence type="ECO:0000256" key="1">
    <source>
        <dbReference type="SAM" id="MobiDB-lite"/>
    </source>
</evidence>
<feature type="compositionally biased region" description="Low complexity" evidence="1">
    <location>
        <begin position="149"/>
        <end position="166"/>
    </location>
</feature>
<gene>
    <name evidence="3" type="ORF">MRATA1EN1_LOCUS7322</name>
</gene>
<name>A0ABN8YBH6_RANTA</name>
<sequence>MVLMGAYGKFLLIALIFLSESRSKVRVKVKDEATRPGPPASVPAVSLCPGGQDLVLRGGEDNGVPRPSPRPVHPPDESAAGSAGWRPRLPGPGRWEKPSSRCSGFLLLSRPGLSGLPRLLSAGPAARGPRRAGRLLRGPARPLRRRARGAAAPGAGPARPGVLAGASRPLPAPTYLPAGRLGAMAGVAGRERGRGAGSAAAASRGRSPRVCLDVRAAGLILAAPGEMRLLPSLLLLLLSPGKR</sequence>
<organism evidence="3 4">
    <name type="scientific">Rangifer tarandus platyrhynchus</name>
    <name type="common">Svalbard reindeer</name>
    <dbReference type="NCBI Taxonomy" id="3082113"/>
    <lineage>
        <taxon>Eukaryota</taxon>
        <taxon>Metazoa</taxon>
        <taxon>Chordata</taxon>
        <taxon>Craniata</taxon>
        <taxon>Vertebrata</taxon>
        <taxon>Euteleostomi</taxon>
        <taxon>Mammalia</taxon>
        <taxon>Eutheria</taxon>
        <taxon>Laurasiatheria</taxon>
        <taxon>Artiodactyla</taxon>
        <taxon>Ruminantia</taxon>
        <taxon>Pecora</taxon>
        <taxon>Cervidae</taxon>
        <taxon>Odocoileinae</taxon>
        <taxon>Rangifer</taxon>
    </lineage>
</organism>
<evidence type="ECO:0000313" key="4">
    <source>
        <dbReference type="Proteomes" id="UP001176941"/>
    </source>
</evidence>
<dbReference type="EMBL" id="OX459953">
    <property type="protein sequence ID" value="CAI9158360.1"/>
    <property type="molecule type" value="Genomic_DNA"/>
</dbReference>
<reference evidence="3" key="1">
    <citation type="submission" date="2023-04" db="EMBL/GenBank/DDBJ databases">
        <authorList>
            <consortium name="ELIXIR-Norway"/>
        </authorList>
    </citation>
    <scope>NUCLEOTIDE SEQUENCE [LARGE SCALE GENOMIC DNA]</scope>
</reference>
<accession>A0ABN8YBH6</accession>
<proteinExistence type="predicted"/>
<evidence type="ECO:0000256" key="2">
    <source>
        <dbReference type="SAM" id="SignalP"/>
    </source>
</evidence>